<feature type="domain" description="HTH tetR-type" evidence="4">
    <location>
        <begin position="19"/>
        <end position="79"/>
    </location>
</feature>
<evidence type="ECO:0000313" key="5">
    <source>
        <dbReference type="EMBL" id="KIU14834.1"/>
    </source>
</evidence>
<evidence type="ECO:0000256" key="1">
    <source>
        <dbReference type="ARBA" id="ARBA00023125"/>
    </source>
</evidence>
<reference evidence="5 6" key="1">
    <citation type="submission" date="2015-01" db="EMBL/GenBank/DDBJ databases">
        <title>Genome sequence of Mycobacterium llatzerense and Mycobacterium immunogenum recovered from brain abscess.</title>
        <authorList>
            <person name="Greninger A.L."/>
            <person name="Langelier C."/>
            <person name="Cunningham G."/>
            <person name="Chiu C.Y."/>
            <person name="Miller S."/>
        </authorList>
    </citation>
    <scope>NUCLEOTIDE SEQUENCE [LARGE SCALE GENOMIC DNA]</scope>
    <source>
        <strain evidence="5 6">CLUC14</strain>
    </source>
</reference>
<comment type="caution">
    <text evidence="5">The sequence shown here is derived from an EMBL/GenBank/DDBJ whole genome shotgun (WGS) entry which is preliminary data.</text>
</comment>
<dbReference type="OrthoDB" id="4550691at2"/>
<dbReference type="RefSeq" id="WP_052506506.1">
    <property type="nucleotide sequence ID" value="NZ_JBHSQG010000011.1"/>
</dbReference>
<dbReference type="EMBL" id="JXST01000036">
    <property type="protein sequence ID" value="KIU14834.1"/>
    <property type="molecule type" value="Genomic_DNA"/>
</dbReference>
<accession>A0A0D1JQG1</accession>
<dbReference type="STRING" id="280871.TL10_22245"/>
<dbReference type="Proteomes" id="UP000032221">
    <property type="component" value="Unassembled WGS sequence"/>
</dbReference>
<dbReference type="InterPro" id="IPR009057">
    <property type="entry name" value="Homeodomain-like_sf"/>
</dbReference>
<dbReference type="InterPro" id="IPR050109">
    <property type="entry name" value="HTH-type_TetR-like_transc_reg"/>
</dbReference>
<dbReference type="GO" id="GO:0000976">
    <property type="term" value="F:transcription cis-regulatory region binding"/>
    <property type="evidence" value="ECO:0007669"/>
    <property type="project" value="TreeGrafter"/>
</dbReference>
<feature type="compositionally biased region" description="Basic and acidic residues" evidence="3">
    <location>
        <begin position="7"/>
        <end position="20"/>
    </location>
</feature>
<keyword evidence="6" id="KW-1185">Reference proteome</keyword>
<evidence type="ECO:0000256" key="2">
    <source>
        <dbReference type="PROSITE-ProRule" id="PRU00335"/>
    </source>
</evidence>
<protein>
    <submittedName>
        <fullName evidence="5">TetR family transcriptional regulator</fullName>
    </submittedName>
</protein>
<evidence type="ECO:0000256" key="3">
    <source>
        <dbReference type="SAM" id="MobiDB-lite"/>
    </source>
</evidence>
<organism evidence="5 6">
    <name type="scientific">Mycolicibacterium llatzerense</name>
    <dbReference type="NCBI Taxonomy" id="280871"/>
    <lineage>
        <taxon>Bacteria</taxon>
        <taxon>Bacillati</taxon>
        <taxon>Actinomycetota</taxon>
        <taxon>Actinomycetes</taxon>
        <taxon>Mycobacteriales</taxon>
        <taxon>Mycobacteriaceae</taxon>
        <taxon>Mycolicibacterium</taxon>
    </lineage>
</organism>
<dbReference type="SUPFAM" id="SSF46689">
    <property type="entry name" value="Homeodomain-like"/>
    <property type="match status" value="1"/>
</dbReference>
<dbReference type="PATRIC" id="fig|280871.6.peg.4605"/>
<keyword evidence="1 2" id="KW-0238">DNA-binding</keyword>
<gene>
    <name evidence="5" type="ORF">TL10_22245</name>
</gene>
<dbReference type="GO" id="GO:0003700">
    <property type="term" value="F:DNA-binding transcription factor activity"/>
    <property type="evidence" value="ECO:0007669"/>
    <property type="project" value="TreeGrafter"/>
</dbReference>
<dbReference type="InterPro" id="IPR001647">
    <property type="entry name" value="HTH_TetR"/>
</dbReference>
<dbReference type="Pfam" id="PF00440">
    <property type="entry name" value="TetR_N"/>
    <property type="match status" value="1"/>
</dbReference>
<evidence type="ECO:0000313" key="6">
    <source>
        <dbReference type="Proteomes" id="UP000032221"/>
    </source>
</evidence>
<dbReference type="PROSITE" id="PS50977">
    <property type="entry name" value="HTH_TETR_2"/>
    <property type="match status" value="1"/>
</dbReference>
<dbReference type="AlphaFoldDB" id="A0A0D1JQG1"/>
<sequence length="210" mass="22961">MTTDAATKPRERAAHLGPERRRPQILDAALQIAAESGTAAVTIGAVAKHLSVTRPVVYSCFSDRVELLAALLDREGESLRETLLAALHTGRGDDPEAAFIDGYRALLHAVEDQPDTWRFVYLAHVDPAVADMVAATRRALTASSSRWIAPALTTWWQTADLNRKMPILTELFVSSSEAAVRSLLDPENDWDADSLGEFYGRLMCRAFAAA</sequence>
<name>A0A0D1JQG1_9MYCO</name>
<feature type="region of interest" description="Disordered" evidence="3">
    <location>
        <begin position="1"/>
        <end position="20"/>
    </location>
</feature>
<feature type="DNA-binding region" description="H-T-H motif" evidence="2">
    <location>
        <begin position="42"/>
        <end position="61"/>
    </location>
</feature>
<proteinExistence type="predicted"/>
<dbReference type="PANTHER" id="PTHR30055">
    <property type="entry name" value="HTH-TYPE TRANSCRIPTIONAL REGULATOR RUTR"/>
    <property type="match status" value="1"/>
</dbReference>
<dbReference type="PANTHER" id="PTHR30055:SF226">
    <property type="entry name" value="HTH-TYPE TRANSCRIPTIONAL REGULATOR PKSA"/>
    <property type="match status" value="1"/>
</dbReference>
<dbReference type="Gene3D" id="1.10.357.10">
    <property type="entry name" value="Tetracycline Repressor, domain 2"/>
    <property type="match status" value="1"/>
</dbReference>
<evidence type="ECO:0000259" key="4">
    <source>
        <dbReference type="PROSITE" id="PS50977"/>
    </source>
</evidence>